<dbReference type="PANTHER" id="PTHR43080:SF26">
    <property type="entry name" value="REGULATORY PROTEIN"/>
    <property type="match status" value="1"/>
</dbReference>
<dbReference type="SMART" id="SM00116">
    <property type="entry name" value="CBS"/>
    <property type="match status" value="2"/>
</dbReference>
<dbReference type="Proteomes" id="UP001203338">
    <property type="component" value="Unassembled WGS sequence"/>
</dbReference>
<dbReference type="CDD" id="cd04629">
    <property type="entry name" value="CBS_pair_bac"/>
    <property type="match status" value="1"/>
</dbReference>
<evidence type="ECO:0000256" key="1">
    <source>
        <dbReference type="ARBA" id="ARBA00023122"/>
    </source>
</evidence>
<dbReference type="PROSITE" id="PS51371">
    <property type="entry name" value="CBS"/>
    <property type="match status" value="2"/>
</dbReference>
<evidence type="ECO:0000256" key="2">
    <source>
        <dbReference type="PROSITE-ProRule" id="PRU00703"/>
    </source>
</evidence>
<dbReference type="Pfam" id="PF00571">
    <property type="entry name" value="CBS"/>
    <property type="match status" value="2"/>
</dbReference>
<dbReference type="Gene3D" id="3.10.580.10">
    <property type="entry name" value="CBS-domain"/>
    <property type="match status" value="2"/>
</dbReference>
<keyword evidence="5" id="KW-1185">Reference proteome</keyword>
<dbReference type="SUPFAM" id="SSF54631">
    <property type="entry name" value="CBS-domain pair"/>
    <property type="match status" value="1"/>
</dbReference>
<name>A0ABT0PHY6_9GAMM</name>
<sequence>MQTTIRDIIRTNIDYLTEDLLLTDAVKKIIQADLPGLPVVNDNKELIGFVSEHDCILPMISGTYHCDDRTLVKDLIQREPLSLTPDASLINVAEMMANKKPKIYPILDEGKLVGIIYRQDVLKALSDEMKHCKPIV</sequence>
<accession>A0ABT0PHY6</accession>
<dbReference type="EMBL" id="JAMFLX010000018">
    <property type="protein sequence ID" value="MCL6270955.1"/>
    <property type="molecule type" value="Genomic_DNA"/>
</dbReference>
<evidence type="ECO:0000259" key="3">
    <source>
        <dbReference type="PROSITE" id="PS51371"/>
    </source>
</evidence>
<proteinExistence type="predicted"/>
<feature type="domain" description="CBS" evidence="3">
    <location>
        <begin position="9"/>
        <end position="69"/>
    </location>
</feature>
<evidence type="ECO:0000313" key="5">
    <source>
        <dbReference type="Proteomes" id="UP001203338"/>
    </source>
</evidence>
<dbReference type="PANTHER" id="PTHR43080">
    <property type="entry name" value="CBS DOMAIN-CONTAINING PROTEIN CBSX3, MITOCHONDRIAL"/>
    <property type="match status" value="1"/>
</dbReference>
<gene>
    <name evidence="4" type="ORF">M3P05_13575</name>
</gene>
<dbReference type="InterPro" id="IPR000644">
    <property type="entry name" value="CBS_dom"/>
</dbReference>
<evidence type="ECO:0000313" key="4">
    <source>
        <dbReference type="EMBL" id="MCL6270955.1"/>
    </source>
</evidence>
<comment type="caution">
    <text evidence="4">The sequence shown here is derived from an EMBL/GenBank/DDBJ whole genome shotgun (WGS) entry which is preliminary data.</text>
</comment>
<feature type="domain" description="CBS" evidence="3">
    <location>
        <begin position="76"/>
        <end position="135"/>
    </location>
</feature>
<keyword evidence="1 2" id="KW-0129">CBS domain</keyword>
<dbReference type="InterPro" id="IPR051257">
    <property type="entry name" value="Diverse_CBS-Domain"/>
</dbReference>
<dbReference type="InterPro" id="IPR044729">
    <property type="entry name" value="CBS_bac"/>
</dbReference>
<protein>
    <submittedName>
        <fullName evidence="4">CBS domain-containing protein</fullName>
    </submittedName>
</protein>
<organism evidence="4 5">
    <name type="scientific">Parendozoicomonas callyspongiae</name>
    <dbReference type="NCBI Taxonomy" id="2942213"/>
    <lineage>
        <taxon>Bacteria</taxon>
        <taxon>Pseudomonadati</taxon>
        <taxon>Pseudomonadota</taxon>
        <taxon>Gammaproteobacteria</taxon>
        <taxon>Oceanospirillales</taxon>
        <taxon>Endozoicomonadaceae</taxon>
        <taxon>Parendozoicomonas</taxon>
    </lineage>
</organism>
<dbReference type="InterPro" id="IPR046342">
    <property type="entry name" value="CBS_dom_sf"/>
</dbReference>
<reference evidence="4 5" key="1">
    <citation type="submission" date="2022-05" db="EMBL/GenBank/DDBJ databases">
        <authorList>
            <person name="Park J.-S."/>
        </authorList>
    </citation>
    <scope>NUCLEOTIDE SEQUENCE [LARGE SCALE GENOMIC DNA]</scope>
    <source>
        <strain evidence="4 5">2012CJ34-2</strain>
    </source>
</reference>
<dbReference type="RefSeq" id="WP_249700263.1">
    <property type="nucleotide sequence ID" value="NZ_JAMFLX010000018.1"/>
</dbReference>